<dbReference type="EMBL" id="CM055096">
    <property type="protein sequence ID" value="KAJ7557046.1"/>
    <property type="molecule type" value="Genomic_DNA"/>
</dbReference>
<name>A0ACC2DS89_DIPCM</name>
<sequence length="742" mass="83414">MAIQDISPKCSFREESFWNEFFEARKGESFEAHAAWCHLSSLFARHCLLFSSQQATSHMLVPACGNSELSANIYDAGFKNITNIDFSRKVVAEMLRKHVRKRPFMRWLVMDMTRMQFSDGSFDIVLDKGGLDVLIAGSEDDDTSKDSYFFEVKRILKPAGRYACVIFAEKHALEVLASNFTLGWRITLCGVPKVSGVVLVVATKEISPAVHNISSESDKSIHENEKTQMEALQTLFSKRLKAQAKDTRERLGIFKQSVAENKSFKRMFFESLHPGQRIIMSLGDFNQSSPKFRTVVMDANNCETLHYTCAVFLVPEGRASEWLFSSEKGQWQVVETAKAGRLIMVFLGAYDLSGGMRNLQEILSPLIKILLPVGYNNGNVPFLISDDGISKRTLLEETHSPVTGNMLVEDVALPWEKKFGSKLVVSKYKKFRRLIFKRNPNLIQSEALLVLEKCTEENNVSTANLSHHPGTCGKLKVDHSYLASPYHQGMVAGLALISSRLENWVLSKELINVMVVGLGAAVLPMFMYRHLPVHRIQVVELDPVVGELAKRHFGFFEDDRMQVIYRDGVAAVKQLARLKCDNAAKRREEQFDVSRSKCTGNSVHTSPTLEDNSDELHILFIDTDSADPSKGLSCPQSEFLDEPFLLAAKEALVDGGILVINLVARTEVPYNHASTLLCKIYAEVYDLQISKDVVNRVLFALPDGDQSLGGKQTIQQKAALLKKLVPCWGRSYAHWKNFKRLK</sequence>
<evidence type="ECO:0000313" key="1">
    <source>
        <dbReference type="EMBL" id="KAJ7557046.1"/>
    </source>
</evidence>
<reference evidence="2" key="1">
    <citation type="journal article" date="2024" name="Proc. Natl. Acad. Sci. U.S.A.">
        <title>Extraordinary preservation of gene collinearity over three hundred million years revealed in homosporous lycophytes.</title>
        <authorList>
            <person name="Li C."/>
            <person name="Wickell D."/>
            <person name="Kuo L.Y."/>
            <person name="Chen X."/>
            <person name="Nie B."/>
            <person name="Liao X."/>
            <person name="Peng D."/>
            <person name="Ji J."/>
            <person name="Jenkins J."/>
            <person name="Williams M."/>
            <person name="Shu S."/>
            <person name="Plott C."/>
            <person name="Barry K."/>
            <person name="Rajasekar S."/>
            <person name="Grimwood J."/>
            <person name="Han X."/>
            <person name="Sun S."/>
            <person name="Hou Z."/>
            <person name="He W."/>
            <person name="Dai G."/>
            <person name="Sun C."/>
            <person name="Schmutz J."/>
            <person name="Leebens-Mack J.H."/>
            <person name="Li F.W."/>
            <person name="Wang L."/>
        </authorList>
    </citation>
    <scope>NUCLEOTIDE SEQUENCE [LARGE SCALE GENOMIC DNA]</scope>
    <source>
        <strain evidence="2">cv. PW_Plant_1</strain>
    </source>
</reference>
<keyword evidence="2" id="KW-1185">Reference proteome</keyword>
<comment type="caution">
    <text evidence="1">The sequence shown here is derived from an EMBL/GenBank/DDBJ whole genome shotgun (WGS) entry which is preliminary data.</text>
</comment>
<proteinExistence type="predicted"/>
<dbReference type="Proteomes" id="UP001162992">
    <property type="component" value="Chromosome 5"/>
</dbReference>
<accession>A0ACC2DS89</accession>
<organism evidence="1 2">
    <name type="scientific">Diphasiastrum complanatum</name>
    <name type="common">Issler's clubmoss</name>
    <name type="synonym">Lycopodium complanatum</name>
    <dbReference type="NCBI Taxonomy" id="34168"/>
    <lineage>
        <taxon>Eukaryota</taxon>
        <taxon>Viridiplantae</taxon>
        <taxon>Streptophyta</taxon>
        <taxon>Embryophyta</taxon>
        <taxon>Tracheophyta</taxon>
        <taxon>Lycopodiopsida</taxon>
        <taxon>Lycopodiales</taxon>
        <taxon>Lycopodiaceae</taxon>
        <taxon>Lycopodioideae</taxon>
        <taxon>Diphasiastrum</taxon>
    </lineage>
</organism>
<gene>
    <name evidence="1" type="ORF">O6H91_05G109700</name>
</gene>
<protein>
    <submittedName>
        <fullName evidence="1">Uncharacterized protein</fullName>
    </submittedName>
</protein>
<evidence type="ECO:0000313" key="2">
    <source>
        <dbReference type="Proteomes" id="UP001162992"/>
    </source>
</evidence>